<organism evidence="1 2">
    <name type="scientific">Colocasia esculenta</name>
    <name type="common">Wild taro</name>
    <name type="synonym">Arum esculentum</name>
    <dbReference type="NCBI Taxonomy" id="4460"/>
    <lineage>
        <taxon>Eukaryota</taxon>
        <taxon>Viridiplantae</taxon>
        <taxon>Streptophyta</taxon>
        <taxon>Embryophyta</taxon>
        <taxon>Tracheophyta</taxon>
        <taxon>Spermatophyta</taxon>
        <taxon>Magnoliopsida</taxon>
        <taxon>Liliopsida</taxon>
        <taxon>Araceae</taxon>
        <taxon>Aroideae</taxon>
        <taxon>Colocasieae</taxon>
        <taxon>Colocasia</taxon>
    </lineage>
</organism>
<keyword evidence="2" id="KW-1185">Reference proteome</keyword>
<evidence type="ECO:0000313" key="1">
    <source>
        <dbReference type="EMBL" id="MQM23843.1"/>
    </source>
</evidence>
<dbReference type="AlphaFoldDB" id="A0A843XXJ5"/>
<name>A0A843XXJ5_COLES</name>
<protein>
    <submittedName>
        <fullName evidence="1">Uncharacterized protein</fullName>
    </submittedName>
</protein>
<comment type="caution">
    <text evidence="1">The sequence shown here is derived from an EMBL/GenBank/DDBJ whole genome shotgun (WGS) entry which is preliminary data.</text>
</comment>
<sequence>MKCLKSFFSCASSVGSAPLPSTASFSPEIPLDFHVLPLERMACNFWRWSKIWKAPFGRQKGLGVHGHENLGCVDTLSRTDKLVFWELDLVSTPLEAVSTHSTDLSTGFSRNWD</sequence>
<accession>A0A843XXJ5</accession>
<reference evidence="1" key="1">
    <citation type="submission" date="2017-07" db="EMBL/GenBank/DDBJ databases">
        <title>Taro Niue Genome Assembly and Annotation.</title>
        <authorList>
            <person name="Atibalentja N."/>
            <person name="Keating K."/>
            <person name="Fields C.J."/>
        </authorList>
    </citation>
    <scope>NUCLEOTIDE SEQUENCE</scope>
    <source>
        <strain evidence="1">Niue_2</strain>
        <tissue evidence="1">Leaf</tissue>
    </source>
</reference>
<dbReference type="Proteomes" id="UP000652761">
    <property type="component" value="Unassembled WGS sequence"/>
</dbReference>
<gene>
    <name evidence="1" type="ORF">Taro_056913</name>
</gene>
<dbReference type="EMBL" id="NMUH01018226">
    <property type="protein sequence ID" value="MQM23843.1"/>
    <property type="molecule type" value="Genomic_DNA"/>
</dbReference>
<evidence type="ECO:0000313" key="2">
    <source>
        <dbReference type="Proteomes" id="UP000652761"/>
    </source>
</evidence>
<proteinExistence type="predicted"/>